<comment type="caution">
    <text evidence="3">The sequence shown here is derived from an EMBL/GenBank/DDBJ whole genome shotgun (WGS) entry which is preliminary data.</text>
</comment>
<feature type="domain" description="Copper amine oxidase-like N-terminal" evidence="2">
    <location>
        <begin position="26"/>
        <end position="79"/>
    </location>
</feature>
<sequence>MKDKLKGLVVGILIGSTITGATAFAASTTPIKAVIQKINLYVDGNKKSTANAITYNNTTYVPVRSISNAIGEKVSLKGDHLYIGVQPKITVNEDNAYKYVYAKIKKDVDKYKLGMMDEGYSDDGKYFVVRVYENHPEYIVTWGYYYVELTNGAVYKYDIPDNKLVKL</sequence>
<dbReference type="RefSeq" id="WP_175399600.1">
    <property type="nucleotide sequence ID" value="NZ_JABMCB010000206.1"/>
</dbReference>
<accession>A0A7Y6C3R4</accession>
<dbReference type="AlphaFoldDB" id="A0A7Y6C3R4"/>
<gene>
    <name evidence="3" type="ORF">HP552_33320</name>
</gene>
<dbReference type="Pfam" id="PF07833">
    <property type="entry name" value="Cu_amine_oxidN1"/>
    <property type="match status" value="1"/>
</dbReference>
<dbReference type="EMBL" id="JABMCB010000206">
    <property type="protein sequence ID" value="NUU80072.1"/>
    <property type="molecule type" value="Genomic_DNA"/>
</dbReference>
<evidence type="ECO:0000313" key="4">
    <source>
        <dbReference type="Proteomes" id="UP000526125"/>
    </source>
</evidence>
<keyword evidence="1" id="KW-0732">Signal</keyword>
<evidence type="ECO:0000256" key="1">
    <source>
        <dbReference type="SAM" id="SignalP"/>
    </source>
</evidence>
<reference evidence="3 4" key="1">
    <citation type="submission" date="2020-05" db="EMBL/GenBank/DDBJ databases">
        <title>Genome Sequencing of Type Strains.</title>
        <authorList>
            <person name="Lemaire J.F."/>
            <person name="Inderbitzin P."/>
            <person name="Gregorio O.A."/>
            <person name="Collins S.B."/>
            <person name="Wespe N."/>
            <person name="Knight-Connoni V."/>
        </authorList>
    </citation>
    <scope>NUCLEOTIDE SEQUENCE [LARGE SCALE GENOMIC DNA]</scope>
    <source>
        <strain evidence="3 4">LMG 21957</strain>
    </source>
</reference>
<feature type="chain" id="PRO_5031349524" description="Copper amine oxidase-like N-terminal domain-containing protein" evidence="1">
    <location>
        <begin position="26"/>
        <end position="167"/>
    </location>
</feature>
<dbReference type="SUPFAM" id="SSF55383">
    <property type="entry name" value="Copper amine oxidase, domain N"/>
    <property type="match status" value="1"/>
</dbReference>
<proteinExistence type="predicted"/>
<evidence type="ECO:0000313" key="3">
    <source>
        <dbReference type="EMBL" id="NUU80072.1"/>
    </source>
</evidence>
<name>A0A7Y6C3R4_9BACL</name>
<keyword evidence="4" id="KW-1185">Reference proteome</keyword>
<protein>
    <recommendedName>
        <fullName evidence="2">Copper amine oxidase-like N-terminal domain-containing protein</fullName>
    </recommendedName>
</protein>
<dbReference type="Proteomes" id="UP000526125">
    <property type="component" value="Unassembled WGS sequence"/>
</dbReference>
<dbReference type="InterPro" id="IPR012854">
    <property type="entry name" value="Cu_amine_oxidase-like_N"/>
</dbReference>
<evidence type="ECO:0000259" key="2">
    <source>
        <dbReference type="Pfam" id="PF07833"/>
    </source>
</evidence>
<organism evidence="3 4">
    <name type="scientific">Paenibacillus xylanilyticus</name>
    <dbReference type="NCBI Taxonomy" id="248903"/>
    <lineage>
        <taxon>Bacteria</taxon>
        <taxon>Bacillati</taxon>
        <taxon>Bacillota</taxon>
        <taxon>Bacilli</taxon>
        <taxon>Bacillales</taxon>
        <taxon>Paenibacillaceae</taxon>
        <taxon>Paenibacillus</taxon>
    </lineage>
</organism>
<feature type="signal peptide" evidence="1">
    <location>
        <begin position="1"/>
        <end position="25"/>
    </location>
</feature>
<dbReference type="InterPro" id="IPR036582">
    <property type="entry name" value="Mao_N_sf"/>
</dbReference>